<comment type="similarity">
    <text evidence="1">Belongs to the proteasome subunit S3 family.</text>
</comment>
<dbReference type="PANTHER" id="PTHR10758">
    <property type="entry name" value="26S PROTEASOME NON-ATPASE REGULATORY SUBUNIT 3/COP9 SIGNALOSOME COMPLEX SUBUNIT 3"/>
    <property type="match status" value="1"/>
</dbReference>
<name>A0AAN6G7C5_9BASI</name>
<dbReference type="GO" id="GO:0030234">
    <property type="term" value="F:enzyme regulator activity"/>
    <property type="evidence" value="ECO:0007669"/>
    <property type="project" value="InterPro"/>
</dbReference>
<feature type="region of interest" description="Disordered" evidence="3">
    <location>
        <begin position="111"/>
        <end position="162"/>
    </location>
</feature>
<dbReference type="Pfam" id="PF08375">
    <property type="entry name" value="Rpn3_C"/>
    <property type="match status" value="1"/>
</dbReference>
<feature type="region of interest" description="Disordered" evidence="3">
    <location>
        <begin position="1"/>
        <end position="28"/>
    </location>
</feature>
<sequence>MAADKPKNSASAKDGDDASKKAAAAAAAAPALTPLPADQQLLALLRQNISLLQRTITNVEPRFTARVIRSLPATRLRISQHPHILKQVIAQEGIPQDSPLRAQLSALIHAPDQPASKPKPAAPASAAADSMDVDSAPAATAAAAASTSAPASTQPLPPAPSLSAETQFQVDAYLRLLVLIHLVDRKAYPDALQLARVSIDTILALNKRSLDQVAARTVFWLGRALELRADSTKEGSERDAGLAAERTYLLSLHRTASLRHDVEVQATLLNLLLRSYIVSSNPPLFDQADKLVARAPFPKASATNAQIARYEYYVGRIRAVQLNYSEAHANFQQAIRRAPQLASLQQQYAQSKSKKLDAQKASSDKSGSSGASASKDGDVAMAAGADEGDADKPLSLPPASGFLQTAYKFLIIVELLMGDIPERTLFRSEILRPALAPYMSIVQAVRTGNLSLFQQTLQTHSAQFQSDRTYSLILRLRFNVIKTGIRMISLAYSRISLKDITKKLNLESEEDAEYIVAKAIRDGVVGSTGSGRAGGAGAAAGWAGLGGGSRVDHEHGIMETREGGDVYASDEPQAQLQQRIDFCLQIHNESVKAMRYPLNNHKAELDSAVAARERERELAQEIAEGGADMDEEDDDW</sequence>
<dbReference type="Pfam" id="PF25573">
    <property type="entry name" value="TPR_PSMD3_N"/>
    <property type="match status" value="2"/>
</dbReference>
<dbReference type="SMART" id="SM00088">
    <property type="entry name" value="PINT"/>
    <property type="match status" value="1"/>
</dbReference>
<dbReference type="Proteomes" id="UP001176521">
    <property type="component" value="Unassembled WGS sequence"/>
</dbReference>
<evidence type="ECO:0000259" key="4">
    <source>
        <dbReference type="PROSITE" id="PS50250"/>
    </source>
</evidence>
<reference evidence="5" key="1">
    <citation type="journal article" date="2023" name="PhytoFront">
        <title>Draft Genome Resources of Seven Strains of Tilletia horrida, Causal Agent of Kernel Smut of Rice.</title>
        <authorList>
            <person name="Khanal S."/>
            <person name="Antony Babu S."/>
            <person name="Zhou X.G."/>
        </authorList>
    </citation>
    <scope>NUCLEOTIDE SEQUENCE</scope>
    <source>
        <strain evidence="5">TX3</strain>
    </source>
</reference>
<dbReference type="GO" id="GO:0008541">
    <property type="term" value="C:proteasome regulatory particle, lid subcomplex"/>
    <property type="evidence" value="ECO:0007669"/>
    <property type="project" value="TreeGrafter"/>
</dbReference>
<feature type="domain" description="PCI" evidence="4">
    <location>
        <begin position="308"/>
        <end position="543"/>
    </location>
</feature>
<evidence type="ECO:0000256" key="2">
    <source>
        <dbReference type="ARBA" id="ARBA00022942"/>
    </source>
</evidence>
<accession>A0AAN6G7C5</accession>
<evidence type="ECO:0000313" key="6">
    <source>
        <dbReference type="Proteomes" id="UP001176521"/>
    </source>
</evidence>
<evidence type="ECO:0000313" key="5">
    <source>
        <dbReference type="EMBL" id="KAK0525698.1"/>
    </source>
</evidence>
<keyword evidence="6" id="KW-1185">Reference proteome</keyword>
<dbReference type="SMART" id="SM00753">
    <property type="entry name" value="PAM"/>
    <property type="match status" value="1"/>
</dbReference>
<feature type="compositionally biased region" description="Low complexity" evidence="3">
    <location>
        <begin position="111"/>
        <end position="154"/>
    </location>
</feature>
<evidence type="ECO:0000256" key="1">
    <source>
        <dbReference type="ARBA" id="ARBA00007912"/>
    </source>
</evidence>
<dbReference type="InterPro" id="IPR057985">
    <property type="entry name" value="TPR_PSMD3_N"/>
</dbReference>
<dbReference type="InterPro" id="IPR013586">
    <property type="entry name" value="PSMD3_C"/>
</dbReference>
<organism evidence="5 6">
    <name type="scientific">Tilletia horrida</name>
    <dbReference type="NCBI Taxonomy" id="155126"/>
    <lineage>
        <taxon>Eukaryota</taxon>
        <taxon>Fungi</taxon>
        <taxon>Dikarya</taxon>
        <taxon>Basidiomycota</taxon>
        <taxon>Ustilaginomycotina</taxon>
        <taxon>Exobasidiomycetes</taxon>
        <taxon>Tilletiales</taxon>
        <taxon>Tilletiaceae</taxon>
        <taxon>Tilletia</taxon>
    </lineage>
</organism>
<dbReference type="EMBL" id="JAPDMQ010000386">
    <property type="protein sequence ID" value="KAK0525698.1"/>
    <property type="molecule type" value="Genomic_DNA"/>
</dbReference>
<proteinExistence type="inferred from homology"/>
<dbReference type="GO" id="GO:0042176">
    <property type="term" value="P:regulation of protein catabolic process"/>
    <property type="evidence" value="ECO:0007669"/>
    <property type="project" value="InterPro"/>
</dbReference>
<feature type="compositionally biased region" description="Low complexity" evidence="3">
    <location>
        <begin position="360"/>
        <end position="376"/>
    </location>
</feature>
<feature type="region of interest" description="Disordered" evidence="3">
    <location>
        <begin position="352"/>
        <end position="376"/>
    </location>
</feature>
<dbReference type="InterPro" id="IPR050756">
    <property type="entry name" value="CSN3"/>
</dbReference>
<dbReference type="PROSITE" id="PS50250">
    <property type="entry name" value="PCI"/>
    <property type="match status" value="1"/>
</dbReference>
<keyword evidence="2 5" id="KW-0647">Proteasome</keyword>
<dbReference type="Pfam" id="PF01399">
    <property type="entry name" value="PCI"/>
    <property type="match status" value="1"/>
</dbReference>
<dbReference type="PANTHER" id="PTHR10758:SF2">
    <property type="entry name" value="26S PROTEASOME NON-ATPASE REGULATORY SUBUNIT 3"/>
    <property type="match status" value="1"/>
</dbReference>
<dbReference type="AlphaFoldDB" id="A0AAN6G7C5"/>
<feature type="compositionally biased region" description="Basic and acidic residues" evidence="3">
    <location>
        <begin position="1"/>
        <end position="20"/>
    </location>
</feature>
<evidence type="ECO:0000256" key="3">
    <source>
        <dbReference type="SAM" id="MobiDB-lite"/>
    </source>
</evidence>
<dbReference type="InterPro" id="IPR000717">
    <property type="entry name" value="PCI_dom"/>
</dbReference>
<protein>
    <submittedName>
        <fullName evidence="5">26S proteasome non-ATPase regulatory subunit</fullName>
    </submittedName>
</protein>
<comment type="caution">
    <text evidence="5">The sequence shown here is derived from an EMBL/GenBank/DDBJ whole genome shotgun (WGS) entry which is preliminary data.</text>
</comment>
<dbReference type="GO" id="GO:0006511">
    <property type="term" value="P:ubiquitin-dependent protein catabolic process"/>
    <property type="evidence" value="ECO:0007669"/>
    <property type="project" value="TreeGrafter"/>
</dbReference>
<gene>
    <name evidence="5" type="primary">RPN3</name>
    <name evidence="5" type="ORF">OC842_005422</name>
</gene>